<name>A0A8J5XAZ3_DIALT</name>
<protein>
    <recommendedName>
        <fullName evidence="3">Tetratricopeptide repeat protein</fullName>
    </recommendedName>
</protein>
<dbReference type="OMA" id="MWCARYS"/>
<reference evidence="1" key="1">
    <citation type="submission" date="2021-05" db="EMBL/GenBank/DDBJ databases">
        <title>The genome of the haptophyte Pavlova lutheri (Diacronema luteri, Pavlovales) - a model for lipid biosynthesis in eukaryotic algae.</title>
        <authorList>
            <person name="Hulatt C.J."/>
            <person name="Posewitz M.C."/>
        </authorList>
    </citation>
    <scope>NUCLEOTIDE SEQUENCE</scope>
    <source>
        <strain evidence="1">NIVA-4/92</strain>
    </source>
</reference>
<evidence type="ECO:0000313" key="1">
    <source>
        <dbReference type="EMBL" id="KAG8465251.1"/>
    </source>
</evidence>
<sequence>MAYALLVCVLGMSTLDKVALSRHARHTPSRRLVLECAALAAACALAPPCAADDDDAEFSKQAYRAGRLFNLGQYAEAEEAWARITRAYPSRALGWQNLATVELVNAASGLELLELPARGEAAARLEVAVAHFRTATKLRPAAAPDALALNGEGNALGLLGDYAAALAAYRSAADVADRDFEDIPRANAALTLLQLGQAAEGAKAAEAIVRRDPAFVDGFAIVAACRWVQGDRLAAEAALRRLCAEPTFCALYTAGTDAVRGRWPPRAIAAWSDLLERSQAGATLAARP</sequence>
<dbReference type="Gene3D" id="1.25.40.10">
    <property type="entry name" value="Tetratricopeptide repeat domain"/>
    <property type="match status" value="1"/>
</dbReference>
<dbReference type="OrthoDB" id="204058at2759"/>
<evidence type="ECO:0008006" key="3">
    <source>
        <dbReference type="Google" id="ProtNLM"/>
    </source>
</evidence>
<dbReference type="EMBL" id="JAGTXO010000011">
    <property type="protein sequence ID" value="KAG8465251.1"/>
    <property type="molecule type" value="Genomic_DNA"/>
</dbReference>
<keyword evidence="2" id="KW-1185">Reference proteome</keyword>
<evidence type="ECO:0000313" key="2">
    <source>
        <dbReference type="Proteomes" id="UP000751190"/>
    </source>
</evidence>
<proteinExistence type="predicted"/>
<dbReference type="Proteomes" id="UP000751190">
    <property type="component" value="Unassembled WGS sequence"/>
</dbReference>
<dbReference type="AlphaFoldDB" id="A0A8J5XAZ3"/>
<dbReference type="SUPFAM" id="SSF48452">
    <property type="entry name" value="TPR-like"/>
    <property type="match status" value="1"/>
</dbReference>
<organism evidence="1 2">
    <name type="scientific">Diacronema lutheri</name>
    <name type="common">Unicellular marine alga</name>
    <name type="synonym">Monochrysis lutheri</name>
    <dbReference type="NCBI Taxonomy" id="2081491"/>
    <lineage>
        <taxon>Eukaryota</taxon>
        <taxon>Haptista</taxon>
        <taxon>Haptophyta</taxon>
        <taxon>Pavlovophyceae</taxon>
        <taxon>Pavlovales</taxon>
        <taxon>Pavlovaceae</taxon>
        <taxon>Diacronema</taxon>
    </lineage>
</organism>
<dbReference type="InterPro" id="IPR011990">
    <property type="entry name" value="TPR-like_helical_dom_sf"/>
</dbReference>
<accession>A0A8J5XAZ3</accession>
<comment type="caution">
    <text evidence="1">The sequence shown here is derived from an EMBL/GenBank/DDBJ whole genome shotgun (WGS) entry which is preliminary data.</text>
</comment>
<gene>
    <name evidence="1" type="ORF">KFE25_012614</name>
</gene>